<dbReference type="SUPFAM" id="SSF109854">
    <property type="entry name" value="DinB/YfiT-like putative metalloenzymes"/>
    <property type="match status" value="1"/>
</dbReference>
<dbReference type="RefSeq" id="XP_060294038.1">
    <property type="nucleotide sequence ID" value="XM_060445598.1"/>
</dbReference>
<evidence type="ECO:0000256" key="1">
    <source>
        <dbReference type="SAM" id="MobiDB-lite"/>
    </source>
</evidence>
<sequence>MPPVTAFDVSIDLDLRGLRTLKALLTKACSHAAAATLPSAKSPNDSASLAFHVQSCTNLAVSGLGLLTGTPQEPPEWTTEGVTLEQLISLVDKTIAQLEGGATKPADLLDGVEDRELQVTYGNGQTAAWGGREYVLGYGIPNFMFHLCMAFSALRSQGVDAGKMDFLGPFMGLEEYIEDMVGEPADEPADEPPDDDAEKKQWRGDCALVLSSRP</sequence>
<evidence type="ECO:0008006" key="4">
    <source>
        <dbReference type="Google" id="ProtNLM"/>
    </source>
</evidence>
<keyword evidence="3" id="KW-1185">Reference proteome</keyword>
<dbReference type="Pfam" id="PF09351">
    <property type="entry name" value="DUF1993"/>
    <property type="match status" value="1"/>
</dbReference>
<feature type="region of interest" description="Disordered" evidence="1">
    <location>
        <begin position="180"/>
        <end position="202"/>
    </location>
</feature>
<dbReference type="Proteomes" id="UP001172101">
    <property type="component" value="Unassembled WGS sequence"/>
</dbReference>
<evidence type="ECO:0000313" key="2">
    <source>
        <dbReference type="EMBL" id="KAK0712715.1"/>
    </source>
</evidence>
<dbReference type="EMBL" id="JAUIRO010000005">
    <property type="protein sequence ID" value="KAK0712715.1"/>
    <property type="molecule type" value="Genomic_DNA"/>
</dbReference>
<protein>
    <recommendedName>
        <fullName evidence="4">DUF1993 domain-containing protein</fullName>
    </recommendedName>
</protein>
<dbReference type="GeneID" id="85328868"/>
<feature type="compositionally biased region" description="Acidic residues" evidence="1">
    <location>
        <begin position="180"/>
        <end position="196"/>
    </location>
</feature>
<gene>
    <name evidence="2" type="ORF">B0T26DRAFT_752916</name>
</gene>
<dbReference type="AlphaFoldDB" id="A0AA40DRC7"/>
<proteinExistence type="predicted"/>
<name>A0AA40DRC7_9PEZI</name>
<comment type="caution">
    <text evidence="2">The sequence shown here is derived from an EMBL/GenBank/DDBJ whole genome shotgun (WGS) entry which is preliminary data.</text>
</comment>
<evidence type="ECO:0000313" key="3">
    <source>
        <dbReference type="Proteomes" id="UP001172101"/>
    </source>
</evidence>
<dbReference type="Gene3D" id="1.20.120.450">
    <property type="entry name" value="dinb family like domain"/>
    <property type="match status" value="1"/>
</dbReference>
<dbReference type="PANTHER" id="PTHR36922:SF1">
    <property type="entry name" value="DUF1993 DOMAIN-CONTAINING PROTEIN"/>
    <property type="match status" value="1"/>
</dbReference>
<accession>A0AA40DRC7</accession>
<organism evidence="2 3">
    <name type="scientific">Lasiosphaeria miniovina</name>
    <dbReference type="NCBI Taxonomy" id="1954250"/>
    <lineage>
        <taxon>Eukaryota</taxon>
        <taxon>Fungi</taxon>
        <taxon>Dikarya</taxon>
        <taxon>Ascomycota</taxon>
        <taxon>Pezizomycotina</taxon>
        <taxon>Sordariomycetes</taxon>
        <taxon>Sordariomycetidae</taxon>
        <taxon>Sordariales</taxon>
        <taxon>Lasiosphaeriaceae</taxon>
        <taxon>Lasiosphaeria</taxon>
    </lineage>
</organism>
<dbReference type="PANTHER" id="PTHR36922">
    <property type="entry name" value="BLL2446 PROTEIN"/>
    <property type="match status" value="1"/>
</dbReference>
<dbReference type="InterPro" id="IPR034660">
    <property type="entry name" value="DinB/YfiT-like"/>
</dbReference>
<dbReference type="InterPro" id="IPR018531">
    <property type="entry name" value="DUF1993"/>
</dbReference>
<reference evidence="2" key="1">
    <citation type="submission" date="2023-06" db="EMBL/GenBank/DDBJ databases">
        <title>Genome-scale phylogeny and comparative genomics of the fungal order Sordariales.</title>
        <authorList>
            <consortium name="Lawrence Berkeley National Laboratory"/>
            <person name="Hensen N."/>
            <person name="Bonometti L."/>
            <person name="Westerberg I."/>
            <person name="Brannstrom I.O."/>
            <person name="Guillou S."/>
            <person name="Cros-Aarteil S."/>
            <person name="Calhoun S."/>
            <person name="Haridas S."/>
            <person name="Kuo A."/>
            <person name="Mondo S."/>
            <person name="Pangilinan J."/>
            <person name="Riley R."/>
            <person name="LaButti K."/>
            <person name="Andreopoulos B."/>
            <person name="Lipzen A."/>
            <person name="Chen C."/>
            <person name="Yanf M."/>
            <person name="Daum C."/>
            <person name="Ng V."/>
            <person name="Clum A."/>
            <person name="Steindorff A."/>
            <person name="Ohm R."/>
            <person name="Martin F."/>
            <person name="Silar P."/>
            <person name="Natvig D."/>
            <person name="Lalanne C."/>
            <person name="Gautier V."/>
            <person name="Ament-velasquez S.L."/>
            <person name="Kruys A."/>
            <person name="Hutchinson M.I."/>
            <person name="Powell A.J."/>
            <person name="Barry K."/>
            <person name="Miller A.N."/>
            <person name="Grigoriev I.V."/>
            <person name="Debuchy R."/>
            <person name="Gladieux P."/>
            <person name="Thoren M.H."/>
            <person name="Johannesson H."/>
        </authorList>
    </citation>
    <scope>NUCLEOTIDE SEQUENCE</scope>
    <source>
        <strain evidence="2">SMH2392-1A</strain>
    </source>
</reference>